<accession>A0A517Z1S8</accession>
<dbReference type="InterPro" id="IPR005171">
    <property type="entry name" value="Cyt_c_oxidase_su4_prok"/>
</dbReference>
<evidence type="ECO:0000256" key="1">
    <source>
        <dbReference type="ARBA" id="ARBA00004651"/>
    </source>
</evidence>
<evidence type="ECO:0000313" key="9">
    <source>
        <dbReference type="Proteomes" id="UP000320496"/>
    </source>
</evidence>
<reference evidence="8 9" key="1">
    <citation type="submission" date="2019-02" db="EMBL/GenBank/DDBJ databases">
        <title>Deep-cultivation of Planctomycetes and their phenomic and genomic characterization uncovers novel biology.</title>
        <authorList>
            <person name="Wiegand S."/>
            <person name="Jogler M."/>
            <person name="Boedeker C."/>
            <person name="Pinto D."/>
            <person name="Vollmers J."/>
            <person name="Rivas-Marin E."/>
            <person name="Kohn T."/>
            <person name="Peeters S.H."/>
            <person name="Heuer A."/>
            <person name="Rast P."/>
            <person name="Oberbeckmann S."/>
            <person name="Bunk B."/>
            <person name="Jeske O."/>
            <person name="Meyerdierks A."/>
            <person name="Storesund J.E."/>
            <person name="Kallscheuer N."/>
            <person name="Luecker S."/>
            <person name="Lage O.M."/>
            <person name="Pohl T."/>
            <person name="Merkel B.J."/>
            <person name="Hornburger P."/>
            <person name="Mueller R.-W."/>
            <person name="Bruemmer F."/>
            <person name="Labrenz M."/>
            <person name="Spormann A.M."/>
            <person name="Op den Camp H."/>
            <person name="Overmann J."/>
            <person name="Amann R."/>
            <person name="Jetten M.S.M."/>
            <person name="Mascher T."/>
            <person name="Medema M.H."/>
            <person name="Devos D.P."/>
            <person name="Kaster A.-K."/>
            <person name="Ovreas L."/>
            <person name="Rohde M."/>
            <person name="Galperin M.Y."/>
            <person name="Jogler C."/>
        </authorList>
    </citation>
    <scope>NUCLEOTIDE SEQUENCE [LARGE SCALE GENOMIC DNA]</scope>
    <source>
        <strain evidence="8 9">Mal4</strain>
    </source>
</reference>
<dbReference type="GO" id="GO:0005886">
    <property type="term" value="C:plasma membrane"/>
    <property type="evidence" value="ECO:0007669"/>
    <property type="project" value="UniProtKB-SubCell"/>
</dbReference>
<evidence type="ECO:0000256" key="7">
    <source>
        <dbReference type="SAM" id="Phobius"/>
    </source>
</evidence>
<evidence type="ECO:0000256" key="4">
    <source>
        <dbReference type="ARBA" id="ARBA00022989"/>
    </source>
</evidence>
<keyword evidence="2" id="KW-1003">Cell membrane</keyword>
<gene>
    <name evidence="8" type="ORF">Mal4_07280</name>
</gene>
<dbReference type="OrthoDB" id="288216at2"/>
<evidence type="ECO:0000256" key="2">
    <source>
        <dbReference type="ARBA" id="ARBA00022475"/>
    </source>
</evidence>
<evidence type="ECO:0000256" key="5">
    <source>
        <dbReference type="ARBA" id="ARBA00023136"/>
    </source>
</evidence>
<feature type="transmembrane region" description="Helical" evidence="7">
    <location>
        <begin position="47"/>
        <end position="67"/>
    </location>
</feature>
<feature type="transmembrane region" description="Helical" evidence="7">
    <location>
        <begin position="20"/>
        <end position="40"/>
    </location>
</feature>
<dbReference type="KEGG" id="mri:Mal4_07280"/>
<evidence type="ECO:0000256" key="3">
    <source>
        <dbReference type="ARBA" id="ARBA00022692"/>
    </source>
</evidence>
<keyword evidence="5 7" id="KW-0472">Membrane</keyword>
<proteinExistence type="predicted"/>
<sequence length="135" mass="15102">MAYEETSHEHSDHGHAHPNYMMVFVALCICTILSVIFDVLPWNRATVAILVLAVAVAKAQFVMRYFMHLKFEGRWKYVLLLPTAILACGLPLALAPDIGLHYYTVDVPQVRHQGEPARPIEVPEGTDAGEEHDGH</sequence>
<dbReference type="Proteomes" id="UP000320496">
    <property type="component" value="Chromosome"/>
</dbReference>
<feature type="region of interest" description="Disordered" evidence="6">
    <location>
        <begin position="116"/>
        <end position="135"/>
    </location>
</feature>
<evidence type="ECO:0000256" key="6">
    <source>
        <dbReference type="SAM" id="MobiDB-lite"/>
    </source>
</evidence>
<name>A0A517Z1S8_9PLAN</name>
<feature type="transmembrane region" description="Helical" evidence="7">
    <location>
        <begin position="79"/>
        <end position="103"/>
    </location>
</feature>
<evidence type="ECO:0000313" key="8">
    <source>
        <dbReference type="EMBL" id="QDU36442.1"/>
    </source>
</evidence>
<evidence type="ECO:0008006" key="10">
    <source>
        <dbReference type="Google" id="ProtNLM"/>
    </source>
</evidence>
<organism evidence="8 9">
    <name type="scientific">Maioricimonas rarisocia</name>
    <dbReference type="NCBI Taxonomy" id="2528026"/>
    <lineage>
        <taxon>Bacteria</taxon>
        <taxon>Pseudomonadati</taxon>
        <taxon>Planctomycetota</taxon>
        <taxon>Planctomycetia</taxon>
        <taxon>Planctomycetales</taxon>
        <taxon>Planctomycetaceae</taxon>
        <taxon>Maioricimonas</taxon>
    </lineage>
</organism>
<dbReference type="Pfam" id="PF03626">
    <property type="entry name" value="COX4_pro"/>
    <property type="match status" value="1"/>
</dbReference>
<keyword evidence="3 7" id="KW-0812">Transmembrane</keyword>
<dbReference type="EMBL" id="CP036275">
    <property type="protein sequence ID" value="QDU36442.1"/>
    <property type="molecule type" value="Genomic_DNA"/>
</dbReference>
<keyword evidence="9" id="KW-1185">Reference proteome</keyword>
<dbReference type="AlphaFoldDB" id="A0A517Z1S8"/>
<protein>
    <recommendedName>
        <fullName evidence="10">Prokaryotic Cytochrome C oxidase subunit IV</fullName>
    </recommendedName>
</protein>
<comment type="subcellular location">
    <subcellularLocation>
        <location evidence="1">Cell membrane</location>
        <topology evidence="1">Multi-pass membrane protein</topology>
    </subcellularLocation>
</comment>
<dbReference type="RefSeq" id="WP_145367103.1">
    <property type="nucleotide sequence ID" value="NZ_CP036275.1"/>
</dbReference>
<keyword evidence="4 7" id="KW-1133">Transmembrane helix</keyword>